<dbReference type="Pfam" id="PF06804">
    <property type="entry name" value="Lipoprotein_18"/>
    <property type="match status" value="1"/>
</dbReference>
<reference evidence="1 2" key="1">
    <citation type="submission" date="2020-04" db="EMBL/GenBank/DDBJ databases">
        <authorList>
            <person name="De Canck E."/>
        </authorList>
    </citation>
    <scope>NUCLEOTIDE SEQUENCE [LARGE SCALE GENOMIC DNA]</scope>
    <source>
        <strain evidence="1 2">LMG 28138</strain>
    </source>
</reference>
<gene>
    <name evidence="1" type="ORF">LMG28138_01603</name>
</gene>
<evidence type="ECO:0000313" key="1">
    <source>
        <dbReference type="EMBL" id="CAB3783255.1"/>
    </source>
</evidence>
<dbReference type="RefSeq" id="WP_175104210.1">
    <property type="nucleotide sequence ID" value="NZ_CADIKM010000005.1"/>
</dbReference>
<protein>
    <recommendedName>
        <fullName evidence="3">Outer membrane protein assembly factor BamC</fullName>
    </recommendedName>
</protein>
<name>A0A6S7B901_9BURK</name>
<dbReference type="InterPro" id="IPR042268">
    <property type="entry name" value="BamC_C"/>
</dbReference>
<dbReference type="EMBL" id="CADIKM010000005">
    <property type="protein sequence ID" value="CAB3783255.1"/>
    <property type="molecule type" value="Genomic_DNA"/>
</dbReference>
<evidence type="ECO:0008006" key="3">
    <source>
        <dbReference type="Google" id="ProtNLM"/>
    </source>
</evidence>
<accession>A0A6S7B901</accession>
<evidence type="ECO:0000313" key="2">
    <source>
        <dbReference type="Proteomes" id="UP000494115"/>
    </source>
</evidence>
<proteinExistence type="predicted"/>
<dbReference type="Proteomes" id="UP000494115">
    <property type="component" value="Unassembled WGS sequence"/>
</dbReference>
<keyword evidence="2" id="KW-1185">Reference proteome</keyword>
<sequence length="374" mass="40403">MTQSASSTIALRTVATVLVLGSLAGCDTLSEWLAPDKVDYKSATSAPTLTVPSDLSKAHLDDHFSVPATSIGLGGAPMFTQTANGSATLGVPTAQDPLGMHIERDGDIRRLVVDGRTPEELWPELKAFWQENGFVLQTDQPAQGLMETNWAENRAKIGNDWFRSSIGKLFDGIYSSGTLDKFRTVVEHGSDGSTEITISHSALEEVMIGQQKETSRWVSRPRDPNLEQAFLNRMIQKFGLSNTQAMMLQANARVGDAKVATVADGAPALDLSEPFDRAWLRIGVALDRSSFAVDNSDKSKGLYYVRYIDDTQDVKKEGLFGKLLTSSAPPKKLVVNVRPKSDSQTQVSVVDASGNIDTSADAKRLVSTLGAALN</sequence>
<dbReference type="Gene3D" id="3.30.310.170">
    <property type="entry name" value="Outer membrane protein assembly factor BamC"/>
    <property type="match status" value="1"/>
</dbReference>
<organism evidence="1 2">
    <name type="scientific">Pararobbsia alpina</name>
    <dbReference type="NCBI Taxonomy" id="621374"/>
    <lineage>
        <taxon>Bacteria</taxon>
        <taxon>Pseudomonadati</taxon>
        <taxon>Pseudomonadota</taxon>
        <taxon>Betaproteobacteria</taxon>
        <taxon>Burkholderiales</taxon>
        <taxon>Burkholderiaceae</taxon>
        <taxon>Pararobbsia</taxon>
    </lineage>
</organism>
<dbReference type="AlphaFoldDB" id="A0A6S7B901"/>
<dbReference type="InterPro" id="IPR010653">
    <property type="entry name" value="NlpB/DapX"/>
</dbReference>